<dbReference type="GO" id="GO:0046872">
    <property type="term" value="F:metal ion binding"/>
    <property type="evidence" value="ECO:0007669"/>
    <property type="project" value="UniProtKB-KW"/>
</dbReference>
<evidence type="ECO:0000256" key="1">
    <source>
        <dbReference type="ARBA" id="ARBA00022723"/>
    </source>
</evidence>
<dbReference type="GO" id="GO:0016020">
    <property type="term" value="C:membrane"/>
    <property type="evidence" value="ECO:0007669"/>
    <property type="project" value="TreeGrafter"/>
</dbReference>
<dbReference type="InterPro" id="IPR011330">
    <property type="entry name" value="Glyco_hydro/deAcase_b/a-brl"/>
</dbReference>
<feature type="compositionally biased region" description="Low complexity" evidence="3">
    <location>
        <begin position="49"/>
        <end position="80"/>
    </location>
</feature>
<evidence type="ECO:0000313" key="5">
    <source>
        <dbReference type="EMBL" id="AZZ39356.1"/>
    </source>
</evidence>
<dbReference type="Gene3D" id="3.20.20.370">
    <property type="entry name" value="Glycoside hydrolase/deacetylase"/>
    <property type="match status" value="1"/>
</dbReference>
<dbReference type="InterPro" id="IPR002509">
    <property type="entry name" value="NODB_dom"/>
</dbReference>
<dbReference type="AlphaFoldDB" id="A0A3Q9UJ10"/>
<reference evidence="6" key="1">
    <citation type="submission" date="2017-12" db="EMBL/GenBank/DDBJ databases">
        <title>Whole genome sequencing of Acidipropionibacterium jensenii strains JS279 and JS280.</title>
        <authorList>
            <person name="Deptula P."/>
            <person name="Laine P."/>
            <person name="Smolander O.-P."/>
            <person name="Paulin L."/>
            <person name="Auvinen P."/>
            <person name="Varmanen P."/>
        </authorList>
    </citation>
    <scope>NUCLEOTIDE SEQUENCE [LARGE SCALE GENOMIC DNA]</scope>
    <source>
        <strain evidence="6">JS280</strain>
    </source>
</reference>
<dbReference type="SUPFAM" id="SSF88713">
    <property type="entry name" value="Glycoside hydrolase/deacetylase"/>
    <property type="match status" value="1"/>
</dbReference>
<dbReference type="PANTHER" id="PTHR10587">
    <property type="entry name" value="GLYCOSYL TRANSFERASE-RELATED"/>
    <property type="match status" value="1"/>
</dbReference>
<dbReference type="KEGG" id="aji:C0Z10_05905"/>
<gene>
    <name evidence="5" type="ORF">C0Z10_05905</name>
</gene>
<keyword evidence="1" id="KW-0479">Metal-binding</keyword>
<dbReference type="GO" id="GO:0005975">
    <property type="term" value="P:carbohydrate metabolic process"/>
    <property type="evidence" value="ECO:0007669"/>
    <property type="project" value="InterPro"/>
</dbReference>
<proteinExistence type="predicted"/>
<dbReference type="Pfam" id="PF01522">
    <property type="entry name" value="Polysacc_deac_1"/>
    <property type="match status" value="1"/>
</dbReference>
<evidence type="ECO:0000259" key="4">
    <source>
        <dbReference type="PROSITE" id="PS51677"/>
    </source>
</evidence>
<feature type="domain" description="NodB homology" evidence="4">
    <location>
        <begin position="155"/>
        <end position="353"/>
    </location>
</feature>
<dbReference type="GO" id="GO:0016810">
    <property type="term" value="F:hydrolase activity, acting on carbon-nitrogen (but not peptide) bonds"/>
    <property type="evidence" value="ECO:0007669"/>
    <property type="project" value="InterPro"/>
</dbReference>
<dbReference type="PANTHER" id="PTHR10587:SF133">
    <property type="entry name" value="CHITIN DEACETYLASE 1-RELATED"/>
    <property type="match status" value="1"/>
</dbReference>
<dbReference type="EMBL" id="CP025570">
    <property type="protein sequence ID" value="AZZ39356.1"/>
    <property type="molecule type" value="Genomic_DNA"/>
</dbReference>
<organism evidence="5 6">
    <name type="scientific">Acidipropionibacterium jensenii</name>
    <dbReference type="NCBI Taxonomy" id="1749"/>
    <lineage>
        <taxon>Bacteria</taxon>
        <taxon>Bacillati</taxon>
        <taxon>Actinomycetota</taxon>
        <taxon>Actinomycetes</taxon>
        <taxon>Propionibacteriales</taxon>
        <taxon>Propionibacteriaceae</taxon>
        <taxon>Acidipropionibacterium</taxon>
    </lineage>
</organism>
<protein>
    <submittedName>
        <fullName evidence="5">Polysaccharide deacetylase</fullName>
    </submittedName>
</protein>
<evidence type="ECO:0000313" key="6">
    <source>
        <dbReference type="Proteomes" id="UP000285875"/>
    </source>
</evidence>
<dbReference type="Proteomes" id="UP000285875">
    <property type="component" value="Chromosome"/>
</dbReference>
<dbReference type="InterPro" id="IPR050248">
    <property type="entry name" value="Polysacc_deacetylase_ArnD"/>
</dbReference>
<keyword evidence="2" id="KW-0378">Hydrolase</keyword>
<evidence type="ECO:0000256" key="3">
    <source>
        <dbReference type="SAM" id="MobiDB-lite"/>
    </source>
</evidence>
<accession>A0A3Q9UJ10</accession>
<feature type="region of interest" description="Disordered" evidence="3">
    <location>
        <begin position="1"/>
        <end position="24"/>
    </location>
</feature>
<name>A0A3Q9UJ10_9ACTN</name>
<sequence>MSHPVRLHSVQSHPVRPTPARPGRARTQLSALVGALTVAALALTGCSSSTTATAPATTPAASTSAGGSPRPSGSATGSPSVTTGPHGVGAPVTEPSCAAPPSQWKIFKAPDKVVADLPELESGTNRSKVADRWTYPASEVHQWMTRPATAPKGRKLVFLTFDDGPDKTVTAQELTNLEKGGVPATFFMITPQMQGVPVDLLRRSLRDGNGLGVHSYSHDYRYLFKGDAAQRATHVACDYDWALAQARAILGSGYAESGFRYPGGHMSWNHLGQADAELARRGVVPIDWNAMSGDADAQMPTTVPGYLAMVKKSIAEAGNPRVVVLLNHDNKERTAEAMPSIIAWLKSQHYQFGIIS</sequence>
<feature type="region of interest" description="Disordered" evidence="3">
    <location>
        <begin position="49"/>
        <end position="99"/>
    </location>
</feature>
<dbReference type="PROSITE" id="PS51677">
    <property type="entry name" value="NODB"/>
    <property type="match status" value="1"/>
</dbReference>
<evidence type="ECO:0000256" key="2">
    <source>
        <dbReference type="ARBA" id="ARBA00022801"/>
    </source>
</evidence>